<evidence type="ECO:0000259" key="9">
    <source>
        <dbReference type="Pfam" id="PF00535"/>
    </source>
</evidence>
<dbReference type="Gene3D" id="3.90.550.10">
    <property type="entry name" value="Spore Coat Polysaccharide Biosynthesis Protein SpsA, Chain A"/>
    <property type="match status" value="1"/>
</dbReference>
<dbReference type="FunFam" id="3.90.550.10:FF:000122">
    <property type="entry name" value="Dolichol-phosphate mannosyltransferase subunit 1"/>
    <property type="match status" value="1"/>
</dbReference>
<keyword evidence="4" id="KW-0808">Transferase</keyword>
<name>A0A1F5YMP2_9BACT</name>
<dbReference type="AlphaFoldDB" id="A0A1F5YMP2"/>
<feature type="transmembrane region" description="Helical" evidence="8">
    <location>
        <begin position="314"/>
        <end position="337"/>
    </location>
</feature>
<dbReference type="STRING" id="1798374.A2Z33_02855"/>
<organism evidence="11 12">
    <name type="scientific">Candidatus Gottesmanbacteria bacterium RBG_16_52_11</name>
    <dbReference type="NCBI Taxonomy" id="1798374"/>
    <lineage>
        <taxon>Bacteria</taxon>
        <taxon>Candidatus Gottesmaniibacteriota</taxon>
    </lineage>
</organism>
<dbReference type="Pfam" id="PF04138">
    <property type="entry name" value="GtrA_DPMS_TM"/>
    <property type="match status" value="1"/>
</dbReference>
<dbReference type="SUPFAM" id="SSF53448">
    <property type="entry name" value="Nucleotide-diphospho-sugar transferases"/>
    <property type="match status" value="1"/>
</dbReference>
<feature type="transmembrane region" description="Helical" evidence="8">
    <location>
        <begin position="343"/>
        <end position="364"/>
    </location>
</feature>
<dbReference type="GO" id="GO:0000271">
    <property type="term" value="P:polysaccharide biosynthetic process"/>
    <property type="evidence" value="ECO:0007669"/>
    <property type="project" value="InterPro"/>
</dbReference>
<dbReference type="Pfam" id="PF00535">
    <property type="entry name" value="Glycos_transf_2"/>
    <property type="match status" value="1"/>
</dbReference>
<feature type="domain" description="Glycosyltransferase 2-like" evidence="9">
    <location>
        <begin position="5"/>
        <end position="173"/>
    </location>
</feature>
<dbReference type="PANTHER" id="PTHR43398:SF1">
    <property type="entry name" value="DOLICHOL-PHOSPHATE MANNOSYLTRANSFERASE SUBUNIT 1"/>
    <property type="match status" value="1"/>
</dbReference>
<feature type="transmembrane region" description="Helical" evidence="8">
    <location>
        <begin position="246"/>
        <end position="267"/>
    </location>
</feature>
<feature type="transmembrane region" description="Helical" evidence="8">
    <location>
        <begin position="273"/>
        <end position="293"/>
    </location>
</feature>
<evidence type="ECO:0000256" key="3">
    <source>
        <dbReference type="ARBA" id="ARBA00022676"/>
    </source>
</evidence>
<evidence type="ECO:0000259" key="10">
    <source>
        <dbReference type="Pfam" id="PF04138"/>
    </source>
</evidence>
<evidence type="ECO:0000313" key="11">
    <source>
        <dbReference type="EMBL" id="OGG01450.1"/>
    </source>
</evidence>
<evidence type="ECO:0000256" key="8">
    <source>
        <dbReference type="SAM" id="Phobius"/>
    </source>
</evidence>
<protein>
    <recommendedName>
        <fullName evidence="13">Glycosyltransferase 2-like domain-containing protein</fullName>
    </recommendedName>
</protein>
<comment type="subcellular location">
    <subcellularLocation>
        <location evidence="1">Membrane</location>
        <topology evidence="1">Multi-pass membrane protein</topology>
    </subcellularLocation>
</comment>
<dbReference type="InterPro" id="IPR007267">
    <property type="entry name" value="GtrA_DPMS_TM"/>
</dbReference>
<dbReference type="GO" id="GO:0009247">
    <property type="term" value="P:glycolipid biosynthetic process"/>
    <property type="evidence" value="ECO:0007669"/>
    <property type="project" value="TreeGrafter"/>
</dbReference>
<evidence type="ECO:0000256" key="6">
    <source>
        <dbReference type="ARBA" id="ARBA00022989"/>
    </source>
</evidence>
<evidence type="ECO:0000256" key="7">
    <source>
        <dbReference type="ARBA" id="ARBA00023136"/>
    </source>
</evidence>
<comment type="similarity">
    <text evidence="2">Belongs to the glycosyltransferase 2 family.</text>
</comment>
<dbReference type="GO" id="GO:0016020">
    <property type="term" value="C:membrane"/>
    <property type="evidence" value="ECO:0007669"/>
    <property type="project" value="UniProtKB-SubCell"/>
</dbReference>
<keyword evidence="7 8" id="KW-0472">Membrane</keyword>
<comment type="caution">
    <text evidence="11">The sequence shown here is derived from an EMBL/GenBank/DDBJ whole genome shotgun (WGS) entry which is preliminary data.</text>
</comment>
<evidence type="ECO:0000256" key="5">
    <source>
        <dbReference type="ARBA" id="ARBA00022692"/>
    </source>
</evidence>
<evidence type="ECO:0000313" key="12">
    <source>
        <dbReference type="Proteomes" id="UP000178448"/>
    </source>
</evidence>
<gene>
    <name evidence="11" type="ORF">A2Z33_02855</name>
</gene>
<dbReference type="Proteomes" id="UP000178448">
    <property type="component" value="Unassembled WGS sequence"/>
</dbReference>
<accession>A0A1F5YMP2</accession>
<evidence type="ECO:0008006" key="13">
    <source>
        <dbReference type="Google" id="ProtNLM"/>
    </source>
</evidence>
<sequence length="375" mass="42153">MKIVVILPTYNERENIITVLEGLRRSQAKVRHGFEYLIVDDMSPDGTAAAVRSYARKHRDISVIEGRKEGLGKALLRGMLTAVRDHGAEIVLQLDADSSHDPSVLPAMIREIEKGADFVVGSRYIPGGSIPSNWGIHRKIFSIVGNALVRFGLGYPHVHDWTGGFRAYKRKFVDSQSPGMAKYRGYVFQIAFLHKAVMSGAKVREVPINFTDRRYGRSKIAPSEYIRNVIEYVLSERLRSIWTSPFGKFLVVGAIGFVINAVVLVLLHDLAHWDATLSNITGAAGAVFSNFNLNNRWTFRENRISGIAQYGAKLVQFYVTSAFGVLAIQTGTIGAGVRLFGDRYYFLFFLIGTSLLLIWNYTVYSRFIWKKSHHE</sequence>
<reference evidence="11 12" key="1">
    <citation type="journal article" date="2016" name="Nat. Commun.">
        <title>Thousands of microbial genomes shed light on interconnected biogeochemical processes in an aquifer system.</title>
        <authorList>
            <person name="Anantharaman K."/>
            <person name="Brown C.T."/>
            <person name="Hug L.A."/>
            <person name="Sharon I."/>
            <person name="Castelle C.J."/>
            <person name="Probst A.J."/>
            <person name="Thomas B.C."/>
            <person name="Singh A."/>
            <person name="Wilkins M.J."/>
            <person name="Karaoz U."/>
            <person name="Brodie E.L."/>
            <person name="Williams K.H."/>
            <person name="Hubbard S.S."/>
            <person name="Banfield J.F."/>
        </authorList>
    </citation>
    <scope>NUCLEOTIDE SEQUENCE [LARGE SCALE GENOMIC DNA]</scope>
</reference>
<dbReference type="InterPro" id="IPR039528">
    <property type="entry name" value="DPM1-like"/>
</dbReference>
<dbReference type="InterPro" id="IPR001173">
    <property type="entry name" value="Glyco_trans_2-like"/>
</dbReference>
<proteinExistence type="inferred from homology"/>
<dbReference type="InterPro" id="IPR029044">
    <property type="entry name" value="Nucleotide-diphossugar_trans"/>
</dbReference>
<evidence type="ECO:0000256" key="1">
    <source>
        <dbReference type="ARBA" id="ARBA00004141"/>
    </source>
</evidence>
<keyword evidence="5 8" id="KW-0812">Transmembrane</keyword>
<feature type="domain" description="GtrA/DPMS transmembrane" evidence="10">
    <location>
        <begin position="248"/>
        <end position="369"/>
    </location>
</feature>
<dbReference type="CDD" id="cd06442">
    <property type="entry name" value="DPM1_like"/>
    <property type="match status" value="1"/>
</dbReference>
<keyword evidence="3" id="KW-0328">Glycosyltransferase</keyword>
<dbReference type="PANTHER" id="PTHR43398">
    <property type="entry name" value="DOLICHOL-PHOSPHATE MANNOSYLTRANSFERASE SUBUNIT 1"/>
    <property type="match status" value="1"/>
</dbReference>
<keyword evidence="6 8" id="KW-1133">Transmembrane helix</keyword>
<evidence type="ECO:0000256" key="4">
    <source>
        <dbReference type="ARBA" id="ARBA00022679"/>
    </source>
</evidence>
<dbReference type="GO" id="GO:0004582">
    <property type="term" value="F:dolichyl-phosphate beta-D-mannosyltransferase activity"/>
    <property type="evidence" value="ECO:0007669"/>
    <property type="project" value="InterPro"/>
</dbReference>
<dbReference type="EMBL" id="MFJD01000016">
    <property type="protein sequence ID" value="OGG01450.1"/>
    <property type="molecule type" value="Genomic_DNA"/>
</dbReference>
<evidence type="ECO:0000256" key="2">
    <source>
        <dbReference type="ARBA" id="ARBA00006739"/>
    </source>
</evidence>